<feature type="compositionally biased region" description="Basic and acidic residues" evidence="1">
    <location>
        <begin position="47"/>
        <end position="99"/>
    </location>
</feature>
<comment type="caution">
    <text evidence="2">The sequence shown here is derived from an EMBL/GenBank/DDBJ whole genome shotgun (WGS) entry which is preliminary data.</text>
</comment>
<evidence type="ECO:0000313" key="3">
    <source>
        <dbReference type="Proteomes" id="UP000179807"/>
    </source>
</evidence>
<dbReference type="VEuPathDB" id="TrichDB:TRFO_17789"/>
<organism evidence="2 3">
    <name type="scientific">Tritrichomonas foetus</name>
    <dbReference type="NCBI Taxonomy" id="1144522"/>
    <lineage>
        <taxon>Eukaryota</taxon>
        <taxon>Metamonada</taxon>
        <taxon>Parabasalia</taxon>
        <taxon>Tritrichomonadida</taxon>
        <taxon>Tritrichomonadidae</taxon>
        <taxon>Tritrichomonas</taxon>
    </lineage>
</organism>
<evidence type="ECO:0008006" key="4">
    <source>
        <dbReference type="Google" id="ProtNLM"/>
    </source>
</evidence>
<dbReference type="AlphaFoldDB" id="A0A1J4KMS1"/>
<feature type="compositionally biased region" description="Acidic residues" evidence="1">
    <location>
        <begin position="36"/>
        <end position="46"/>
    </location>
</feature>
<dbReference type="EMBL" id="MLAK01000564">
    <property type="protein sequence ID" value="OHT12410.1"/>
    <property type="molecule type" value="Genomic_DNA"/>
</dbReference>
<reference evidence="2" key="1">
    <citation type="submission" date="2016-10" db="EMBL/GenBank/DDBJ databases">
        <authorList>
            <person name="Benchimol M."/>
            <person name="Almeida L.G."/>
            <person name="Vasconcelos A.T."/>
            <person name="Perreira-Neves A."/>
            <person name="Rosa I.A."/>
            <person name="Tasca T."/>
            <person name="Bogo M.R."/>
            <person name="de Souza W."/>
        </authorList>
    </citation>
    <scope>NUCLEOTIDE SEQUENCE [LARGE SCALE GENOMIC DNA]</scope>
    <source>
        <strain evidence="2">K</strain>
    </source>
</reference>
<evidence type="ECO:0000256" key="1">
    <source>
        <dbReference type="SAM" id="MobiDB-lite"/>
    </source>
</evidence>
<feature type="region of interest" description="Disordered" evidence="1">
    <location>
        <begin position="138"/>
        <end position="163"/>
    </location>
</feature>
<feature type="compositionally biased region" description="Basic residues" evidence="1">
    <location>
        <begin position="1"/>
        <end position="12"/>
    </location>
</feature>
<evidence type="ECO:0000313" key="2">
    <source>
        <dbReference type="EMBL" id="OHT12410.1"/>
    </source>
</evidence>
<dbReference type="GeneID" id="94834495"/>
<dbReference type="Proteomes" id="UP000179807">
    <property type="component" value="Unassembled WGS sequence"/>
</dbReference>
<sequence length="272" mass="31530">MARTKLTARRPAYRVDPRKSLGKRAVRKTPPKEVIEILDSETTEDESNNKEPDEKPQKDEKCKKDENKEKNEKNEKNDTNTKDEKSQKDALHRQIETNNSKIEEEVKKIIMSLNQTKYGKYIPNLNEIVDHLLGEPSEKTFEQSPGKSPEATEEYPVEAPTKTSLKADEEPEFLFGNGNISLWNDQLLKQNPEIPGIWNLMQRKDGNYLVFKTKTREIAINTKITPSLMLEIDSYNVTFEILQNNETLYYTLGFDSPEDLIEFKNAYEKLTK</sequence>
<name>A0A1J4KMS1_9EUKA</name>
<feature type="region of interest" description="Disordered" evidence="1">
    <location>
        <begin position="1"/>
        <end position="99"/>
    </location>
</feature>
<feature type="compositionally biased region" description="Basic residues" evidence="1">
    <location>
        <begin position="20"/>
        <end position="29"/>
    </location>
</feature>
<accession>A0A1J4KMS1</accession>
<protein>
    <recommendedName>
        <fullName evidence="4">PH domain-containing protein</fullName>
    </recommendedName>
</protein>
<dbReference type="RefSeq" id="XP_068365546.1">
    <property type="nucleotide sequence ID" value="XM_068499791.1"/>
</dbReference>
<proteinExistence type="predicted"/>
<gene>
    <name evidence="2" type="ORF">TRFO_17789</name>
</gene>
<keyword evidence="3" id="KW-1185">Reference proteome</keyword>